<dbReference type="EMBL" id="BGZK01000881">
    <property type="protein sequence ID" value="GBP63825.1"/>
    <property type="molecule type" value="Genomic_DNA"/>
</dbReference>
<feature type="region of interest" description="Disordered" evidence="1">
    <location>
        <begin position="177"/>
        <end position="196"/>
    </location>
</feature>
<name>A0A4C1XNM2_EUMVA</name>
<evidence type="ECO:0000313" key="3">
    <source>
        <dbReference type="Proteomes" id="UP000299102"/>
    </source>
</evidence>
<dbReference type="OrthoDB" id="411823at2759"/>
<organism evidence="2 3">
    <name type="scientific">Eumeta variegata</name>
    <name type="common">Bagworm moth</name>
    <name type="synonym">Eumeta japonica</name>
    <dbReference type="NCBI Taxonomy" id="151549"/>
    <lineage>
        <taxon>Eukaryota</taxon>
        <taxon>Metazoa</taxon>
        <taxon>Ecdysozoa</taxon>
        <taxon>Arthropoda</taxon>
        <taxon>Hexapoda</taxon>
        <taxon>Insecta</taxon>
        <taxon>Pterygota</taxon>
        <taxon>Neoptera</taxon>
        <taxon>Endopterygota</taxon>
        <taxon>Lepidoptera</taxon>
        <taxon>Glossata</taxon>
        <taxon>Ditrysia</taxon>
        <taxon>Tineoidea</taxon>
        <taxon>Psychidae</taxon>
        <taxon>Oiketicinae</taxon>
        <taxon>Eumeta</taxon>
    </lineage>
</organism>
<evidence type="ECO:0000256" key="1">
    <source>
        <dbReference type="SAM" id="MobiDB-lite"/>
    </source>
</evidence>
<proteinExistence type="predicted"/>
<reference evidence="2 3" key="1">
    <citation type="journal article" date="2019" name="Commun. Biol.">
        <title>The bagworm genome reveals a unique fibroin gene that provides high tensile strength.</title>
        <authorList>
            <person name="Kono N."/>
            <person name="Nakamura H."/>
            <person name="Ohtoshi R."/>
            <person name="Tomita M."/>
            <person name="Numata K."/>
            <person name="Arakawa K."/>
        </authorList>
    </citation>
    <scope>NUCLEOTIDE SEQUENCE [LARGE SCALE GENOMIC DNA]</scope>
</reference>
<evidence type="ECO:0000313" key="2">
    <source>
        <dbReference type="EMBL" id="GBP63825.1"/>
    </source>
</evidence>
<dbReference type="Proteomes" id="UP000299102">
    <property type="component" value="Unassembled WGS sequence"/>
</dbReference>
<keyword evidence="3" id="KW-1185">Reference proteome</keyword>
<accession>A0A4C1XNM2</accession>
<feature type="region of interest" description="Disordered" evidence="1">
    <location>
        <begin position="293"/>
        <end position="313"/>
    </location>
</feature>
<gene>
    <name evidence="2" type="ORF">EVAR_48083_1</name>
</gene>
<protein>
    <submittedName>
        <fullName evidence="2">Uncharacterized protein</fullName>
    </submittedName>
</protein>
<sequence length="399" mass="44946">MLTGPKTYNPLTHARQDIMDIVAEGREVRLFWVRGTHGYRGKRAIRAASLDEGKQGYTERDTGEITKCFFPRVKEAYRILSRFMMTPLLAHTLTGHGGFAQYLNKFKLKDSPYCAPSDKVQDVLHVLEECQSSVESDAETENGRRRHSYEAWFPGLLVTKKRVESANFLVARFGENPGKPETTWPQGPGSRTPRTMRDTLRVRPPKANQKLFTARLCDAWFPRAGLKTHFEVIGNKYSRGYFGNGIGSLPPYRTATRGGLDPEFIRTGSGTGTGNNKITKLIEPKELIELNSPRRLSPVSRRSEHGKGLKSQKGRYLSRRLSFVSTCERAKPVPCQPIMGDLPIARLQPEKCFKSVGIYFGGPFTVKESRRRNARTFKARLCFFVCLTTKAVHLEAAAA</sequence>
<dbReference type="AlphaFoldDB" id="A0A4C1XNM2"/>
<comment type="caution">
    <text evidence="2">The sequence shown here is derived from an EMBL/GenBank/DDBJ whole genome shotgun (WGS) entry which is preliminary data.</text>
</comment>